<protein>
    <submittedName>
        <fullName evidence="1">Uncharacterized protein</fullName>
    </submittedName>
</protein>
<dbReference type="PANTHER" id="PTHR43120:SF1">
    <property type="entry name" value="GLUTAMYL-TRNA REDUCTASE 1, CHLOROPLASTIC"/>
    <property type="match status" value="1"/>
</dbReference>
<gene>
    <name evidence="1" type="ORF">V6N12_045605</name>
</gene>
<dbReference type="EMBL" id="JBBPBM010000003">
    <property type="protein sequence ID" value="KAK8593525.1"/>
    <property type="molecule type" value="Genomic_DNA"/>
</dbReference>
<dbReference type="PANTHER" id="PTHR43120">
    <property type="entry name" value="GLUTAMYL-TRNA REDUCTASE 1, CHLOROPLASTIC"/>
    <property type="match status" value="1"/>
</dbReference>
<proteinExistence type="predicted"/>
<dbReference type="Proteomes" id="UP001472677">
    <property type="component" value="Unassembled WGS sequence"/>
</dbReference>
<sequence length="161" mass="18320">MRKKLAPLDVECPRATTELCNLIHIDEEYDRVVPYVIRARKCVRVETNNPVGAISISFFVVELAIMKLPKSSHPTAGTLVIRAGKFVISHLVSKDCTKMVIVNRSEEKVATIHLKRFEPWKNSLENVPTIKIDGHGNEKGEGIRVVIPWDEWWEWFNSTAA</sequence>
<evidence type="ECO:0000313" key="2">
    <source>
        <dbReference type="Proteomes" id="UP001472677"/>
    </source>
</evidence>
<accession>A0ABR2G399</accession>
<reference evidence="1 2" key="1">
    <citation type="journal article" date="2024" name="G3 (Bethesda)">
        <title>Genome assembly of Hibiscus sabdariffa L. provides insights into metabolisms of medicinal natural products.</title>
        <authorList>
            <person name="Kim T."/>
        </authorList>
    </citation>
    <scope>NUCLEOTIDE SEQUENCE [LARGE SCALE GENOMIC DNA]</scope>
    <source>
        <strain evidence="1">TK-2024</strain>
        <tissue evidence="1">Old leaves</tissue>
    </source>
</reference>
<organism evidence="1 2">
    <name type="scientific">Hibiscus sabdariffa</name>
    <name type="common">roselle</name>
    <dbReference type="NCBI Taxonomy" id="183260"/>
    <lineage>
        <taxon>Eukaryota</taxon>
        <taxon>Viridiplantae</taxon>
        <taxon>Streptophyta</taxon>
        <taxon>Embryophyta</taxon>
        <taxon>Tracheophyta</taxon>
        <taxon>Spermatophyta</taxon>
        <taxon>Magnoliopsida</taxon>
        <taxon>eudicotyledons</taxon>
        <taxon>Gunneridae</taxon>
        <taxon>Pentapetalae</taxon>
        <taxon>rosids</taxon>
        <taxon>malvids</taxon>
        <taxon>Malvales</taxon>
        <taxon>Malvaceae</taxon>
        <taxon>Malvoideae</taxon>
        <taxon>Hibiscus</taxon>
    </lineage>
</organism>
<name>A0ABR2G399_9ROSI</name>
<evidence type="ECO:0000313" key="1">
    <source>
        <dbReference type="EMBL" id="KAK8593525.1"/>
    </source>
</evidence>
<keyword evidence="2" id="KW-1185">Reference proteome</keyword>
<comment type="caution">
    <text evidence="1">The sequence shown here is derived from an EMBL/GenBank/DDBJ whole genome shotgun (WGS) entry which is preliminary data.</text>
</comment>